<keyword evidence="2" id="KW-0472">Membrane</keyword>
<feature type="transmembrane region" description="Helical" evidence="2">
    <location>
        <begin position="396"/>
        <end position="419"/>
    </location>
</feature>
<reference evidence="3" key="1">
    <citation type="submission" date="2021-02" db="EMBL/GenBank/DDBJ databases">
        <authorList>
            <person name="Dougan E. K."/>
            <person name="Rhodes N."/>
            <person name="Thang M."/>
            <person name="Chan C."/>
        </authorList>
    </citation>
    <scope>NUCLEOTIDE SEQUENCE</scope>
</reference>
<dbReference type="Proteomes" id="UP000604046">
    <property type="component" value="Unassembled WGS sequence"/>
</dbReference>
<accession>A0A812SPB4</accession>
<keyword evidence="2" id="KW-0812">Transmembrane</keyword>
<dbReference type="AlphaFoldDB" id="A0A812SPB4"/>
<feature type="compositionally biased region" description="Basic and acidic residues" evidence="1">
    <location>
        <begin position="53"/>
        <end position="62"/>
    </location>
</feature>
<evidence type="ECO:0000313" key="3">
    <source>
        <dbReference type="EMBL" id="CAE7490074.1"/>
    </source>
</evidence>
<protein>
    <submittedName>
        <fullName evidence="3">PpsD protein</fullName>
    </submittedName>
</protein>
<feature type="transmembrane region" description="Helical" evidence="2">
    <location>
        <begin position="356"/>
        <end position="376"/>
    </location>
</feature>
<gene>
    <name evidence="3" type="primary">ppsD</name>
    <name evidence="3" type="ORF">SNAT2548_LOCUS27481</name>
</gene>
<feature type="region of interest" description="Disordered" evidence="1">
    <location>
        <begin position="1"/>
        <end position="62"/>
    </location>
</feature>
<feature type="compositionally biased region" description="Basic and acidic residues" evidence="1">
    <location>
        <begin position="22"/>
        <end position="33"/>
    </location>
</feature>
<name>A0A812SPB4_9DINO</name>
<proteinExistence type="predicted"/>
<evidence type="ECO:0000256" key="1">
    <source>
        <dbReference type="SAM" id="MobiDB-lite"/>
    </source>
</evidence>
<sequence length="568" mass="64285">MHELRAPDAPALPDEPAEALVDEAKVEIEDTKSESSWYDPDLYGSESEPEKEEEQKPVVRKKDLPPDFTALKAFDEHVTSVVDLLSYSPEAFGAKSAHSKTGTILRIPHTAEGVSLVGQAGPMDERDRRMSEEFMSWVLSRRLSAFYEVEGQGILELQPKGPEVGLPMRLLLRAGTMIFFRHDQMNYRYIPDHDDCLVLQTWLMDKAEPLQFRQLPKCPGEQGCDRVHVKSMTERFPAGAENCDMSFAPLGCIVDEFDNGFNGHNDYDNMEHVNGEAAVVLEEERELSFGDWLQDPVILMSLTMVVCCFKCRCCKSLLAQKSMRCFEELTAVDSVVNALFWNFLIYQTAYYSSAGLVLLVLGLGFLKSLFLLTLLGANVVGPDERMTQPTVYTQGSILRCIMVCTAQVILFGCVIVKVWTRDLETHRIMDRSEVEWMGDPEQVEEVVRFRYFLLGAFISCATQHQTNSFITNEYYLFWLPIFSRKAPCRFGPCEKWFRFGLSWLANSVLAKTVITLMPLVLMDSSDPMEFAKDMTCTLFIAELDNILETSGITSHGGWHNDDDDKGSV</sequence>
<evidence type="ECO:0000313" key="4">
    <source>
        <dbReference type="Proteomes" id="UP000604046"/>
    </source>
</evidence>
<organism evidence="3 4">
    <name type="scientific">Symbiodinium natans</name>
    <dbReference type="NCBI Taxonomy" id="878477"/>
    <lineage>
        <taxon>Eukaryota</taxon>
        <taxon>Sar</taxon>
        <taxon>Alveolata</taxon>
        <taxon>Dinophyceae</taxon>
        <taxon>Suessiales</taxon>
        <taxon>Symbiodiniaceae</taxon>
        <taxon>Symbiodinium</taxon>
    </lineage>
</organism>
<evidence type="ECO:0000256" key="2">
    <source>
        <dbReference type="SAM" id="Phobius"/>
    </source>
</evidence>
<comment type="caution">
    <text evidence="3">The sequence shown here is derived from an EMBL/GenBank/DDBJ whole genome shotgun (WGS) entry which is preliminary data.</text>
</comment>
<dbReference type="OrthoDB" id="329835at2759"/>
<keyword evidence="4" id="KW-1185">Reference proteome</keyword>
<dbReference type="EMBL" id="CAJNDS010002472">
    <property type="protein sequence ID" value="CAE7490074.1"/>
    <property type="molecule type" value="Genomic_DNA"/>
</dbReference>
<keyword evidence="2" id="KW-1133">Transmembrane helix</keyword>